<dbReference type="Gene3D" id="1.10.287.130">
    <property type="match status" value="1"/>
</dbReference>
<proteinExistence type="predicted"/>
<comment type="catalytic activity">
    <reaction evidence="1">
        <text>ATP + protein L-histidine = ADP + protein N-phospho-L-histidine.</text>
        <dbReference type="EC" id="2.7.13.3"/>
    </reaction>
</comment>
<evidence type="ECO:0000259" key="7">
    <source>
        <dbReference type="PROSITE" id="PS50109"/>
    </source>
</evidence>
<sequence length="397" mass="46251">MNIDPPCYVFTYSVDGPLTQINARFLKQLEYDCSEVVGEMRMEDILTGGSKIFYKTHFLPMLMMQERVDEMFLTFKSKSGNEFPVLMNLELIKEKEEQHIQAVGLHIAKRNKFEKGIIEAKATAEKALKENEILSEMRSRLERNQENLERQLRDLKRINFEHLEFSKVLSHDLQEPLRKMILFAGLLEDKSEKDGLDPKLKFYLHKLSGLSEDARVLLIKLQRFHSLENRMKQGSKGNLEDIFESALERINNSEIKPDLSQLKVKKVYGDIYLLTRVFRELLKNSYQFRSQERSLSIHISSSLITENYYWAVEDAYRYTDFVQIRFEDNGRGFPPNSKDHVFGLLQKFHTDSGAGLGLAYCKKIIELHHGRIFMKPSSVGGTLFTILLPIYETKFAE</sequence>
<keyword evidence="9" id="KW-1185">Reference proteome</keyword>
<dbReference type="PANTHER" id="PTHR42878">
    <property type="entry name" value="TWO-COMPONENT HISTIDINE KINASE"/>
    <property type="match status" value="1"/>
</dbReference>
<evidence type="ECO:0000256" key="4">
    <source>
        <dbReference type="ARBA" id="ARBA00022777"/>
    </source>
</evidence>
<dbReference type="GO" id="GO:0016301">
    <property type="term" value="F:kinase activity"/>
    <property type="evidence" value="ECO:0007669"/>
    <property type="project" value="UniProtKB-KW"/>
</dbReference>
<keyword evidence="3" id="KW-0808">Transferase</keyword>
<dbReference type="InterPro" id="IPR035965">
    <property type="entry name" value="PAS-like_dom_sf"/>
</dbReference>
<evidence type="ECO:0000256" key="3">
    <source>
        <dbReference type="ARBA" id="ARBA00022679"/>
    </source>
</evidence>
<dbReference type="SUPFAM" id="SSF55874">
    <property type="entry name" value="ATPase domain of HSP90 chaperone/DNA topoisomerase II/histidine kinase"/>
    <property type="match status" value="1"/>
</dbReference>
<feature type="domain" description="Histidine kinase" evidence="7">
    <location>
        <begin position="168"/>
        <end position="392"/>
    </location>
</feature>
<dbReference type="Gene3D" id="3.30.565.10">
    <property type="entry name" value="Histidine kinase-like ATPase, C-terminal domain"/>
    <property type="match status" value="1"/>
</dbReference>
<evidence type="ECO:0000313" key="9">
    <source>
        <dbReference type="Proteomes" id="UP001549773"/>
    </source>
</evidence>
<dbReference type="SUPFAM" id="SSF55785">
    <property type="entry name" value="PYP-like sensor domain (PAS domain)"/>
    <property type="match status" value="1"/>
</dbReference>
<dbReference type="PRINTS" id="PR00344">
    <property type="entry name" value="BCTRLSENSOR"/>
</dbReference>
<keyword evidence="5" id="KW-0472">Membrane</keyword>
<organism evidence="8 9">
    <name type="scientific">Sediminicola luteus</name>
    <dbReference type="NCBI Taxonomy" id="319238"/>
    <lineage>
        <taxon>Bacteria</taxon>
        <taxon>Pseudomonadati</taxon>
        <taxon>Bacteroidota</taxon>
        <taxon>Flavobacteriia</taxon>
        <taxon>Flavobacteriales</taxon>
        <taxon>Flavobacteriaceae</taxon>
        <taxon>Sediminicola</taxon>
    </lineage>
</organism>
<dbReference type="PANTHER" id="PTHR42878:SF15">
    <property type="entry name" value="BACTERIOPHYTOCHROME"/>
    <property type="match status" value="1"/>
</dbReference>
<dbReference type="InterPro" id="IPR004358">
    <property type="entry name" value="Sig_transdc_His_kin-like_C"/>
</dbReference>
<keyword evidence="4 8" id="KW-0418">Kinase</keyword>
<accession>A0ABV2TZK7</accession>
<dbReference type="InterPro" id="IPR036890">
    <property type="entry name" value="HATPase_C_sf"/>
</dbReference>
<dbReference type="Gene3D" id="3.30.450.20">
    <property type="entry name" value="PAS domain"/>
    <property type="match status" value="1"/>
</dbReference>
<dbReference type="Proteomes" id="UP001549773">
    <property type="component" value="Unassembled WGS sequence"/>
</dbReference>
<reference evidence="8 9" key="1">
    <citation type="submission" date="2024-07" db="EMBL/GenBank/DDBJ databases">
        <title>The genome sequence of type strain Sediminicola luteus GDMCC 1.2596T.</title>
        <authorList>
            <person name="Liu Y."/>
        </authorList>
    </citation>
    <scope>NUCLEOTIDE SEQUENCE [LARGE SCALE GENOMIC DNA]</scope>
    <source>
        <strain evidence="8 9">GDMCC 1.2596</strain>
    </source>
</reference>
<dbReference type="SUPFAM" id="SSF47384">
    <property type="entry name" value="Homodimeric domain of signal transducing histidine kinase"/>
    <property type="match status" value="1"/>
</dbReference>
<gene>
    <name evidence="8" type="ORF">ABXZ32_12850</name>
</gene>
<comment type="caution">
    <text evidence="8">The sequence shown here is derived from an EMBL/GenBank/DDBJ whole genome shotgun (WGS) entry which is preliminary data.</text>
</comment>
<dbReference type="PROSITE" id="PS50109">
    <property type="entry name" value="HIS_KIN"/>
    <property type="match status" value="1"/>
</dbReference>
<dbReference type="InterPro" id="IPR005467">
    <property type="entry name" value="His_kinase_dom"/>
</dbReference>
<protein>
    <recommendedName>
        <fullName evidence="2">histidine kinase</fullName>
        <ecNumber evidence="2">2.7.13.3</ecNumber>
    </recommendedName>
</protein>
<dbReference type="InterPro" id="IPR003594">
    <property type="entry name" value="HATPase_dom"/>
</dbReference>
<keyword evidence="6" id="KW-0175">Coiled coil</keyword>
<dbReference type="EMBL" id="JBEWYP010000008">
    <property type="protein sequence ID" value="MET7030290.1"/>
    <property type="molecule type" value="Genomic_DNA"/>
</dbReference>
<dbReference type="InterPro" id="IPR000014">
    <property type="entry name" value="PAS"/>
</dbReference>
<feature type="coiled-coil region" evidence="6">
    <location>
        <begin position="117"/>
        <end position="161"/>
    </location>
</feature>
<dbReference type="InterPro" id="IPR050351">
    <property type="entry name" value="BphY/WalK/GraS-like"/>
</dbReference>
<evidence type="ECO:0000256" key="2">
    <source>
        <dbReference type="ARBA" id="ARBA00012438"/>
    </source>
</evidence>
<evidence type="ECO:0000313" key="8">
    <source>
        <dbReference type="EMBL" id="MET7030290.1"/>
    </source>
</evidence>
<evidence type="ECO:0000256" key="1">
    <source>
        <dbReference type="ARBA" id="ARBA00000085"/>
    </source>
</evidence>
<evidence type="ECO:0000256" key="5">
    <source>
        <dbReference type="ARBA" id="ARBA00023136"/>
    </source>
</evidence>
<dbReference type="InterPro" id="IPR036097">
    <property type="entry name" value="HisK_dim/P_sf"/>
</dbReference>
<evidence type="ECO:0000256" key="6">
    <source>
        <dbReference type="SAM" id="Coils"/>
    </source>
</evidence>
<dbReference type="Pfam" id="PF02518">
    <property type="entry name" value="HATPase_c"/>
    <property type="match status" value="1"/>
</dbReference>
<dbReference type="NCBIfam" id="TIGR00229">
    <property type="entry name" value="sensory_box"/>
    <property type="match status" value="1"/>
</dbReference>
<name>A0ABV2TZK7_9FLAO</name>
<dbReference type="EC" id="2.7.13.3" evidence="2"/>
<dbReference type="SMART" id="SM00387">
    <property type="entry name" value="HATPase_c"/>
    <property type="match status" value="1"/>
</dbReference>